<sequence>MQKFMDTLSPKKMIWILLLFVVILAGIRLLWLSFNIEPPTPSAKQGVLDLRELSFDDKRVVTLNGEWEFYPGEFLTPQSAGRGQEQENKRWIQVPGAWKQTDGMGTNLGIGTYRLRVFIDDPSITYGIRVSSIQTASRLYINGELVKEMGQPAEARSLNHARNIPFSDFFQPDSKEIELVVQVSNFDYPYAGGIMKPIKLGTAAAVSSQTLVAQAMQLVVAIVILMFVFFSAILFIMGYRKKTVLFFVGLLVCALTGLMMDDDRLLVEWFPMDLRWEVKIRLIAYIGIGLCLIWFGQAMFAPGALKRFMRSFNIFGAAAILAAVALPIDFIVYQRKFLLVLVLLNITMVPYFVFRAIRRGEKDAFILLLSAAAVSTNQLIGGIMKTYLWQETPFYPFDLIIAFLGFAAFWFNRFYQNTLRVQKLADDLQQADKLKDDFLANTSHELRNPLHGIINMAQSVLDQARGKLEPKSEWQLELMINVSRRMSLLLNDLLDVTLLKEQNIRLNKDRVSLHGAATGVTDMLRYLSERKRLELVIDIPANFPLVIADENRLVQILFNLVHNAIKYTEEGTITILAELRNDKAVIRIKDTGIGMDKEMQQRILLPYERGDSGMTAIGGGLGLGLSITKQLVELHGGKVEIKSSPGRGSEFSFTLDVEAGLANFEAAPAAEFKEDQQARMLREDARHGKLLRPLPQAPDPLPAGTGAPSNKRRPRILVVDDDPVNLGILDDMLTLERYEVTSVLSGKEALVKLHQGEWDLVVSDVMMPHMSGYELTKRIRSQFSISELPIILLTARNRPEDVQAAFGAGANDYVTKPVEALEIRLRIRTWVDLKQSVGDRLRMEAAWLQAQIQPHFLHNALNTIASLSEVDTERMVALLNEFGNYLRRSFDPINMNQLLPLDYELELLRSYLYIEKERFGSRINIQWEVAKKSHGTVRVPPLSVQTLVENALKHGILPRSGGGTVTIAVADGPSWTEITVKDDGIGMDEKRLQEIFQDGMDSTEGVGLKNTDRRLRQLYGKGLQISSQPGMGTIVSFIVPKTQEER</sequence>
<feature type="transmembrane region" description="Helical" evidence="11">
    <location>
        <begin position="312"/>
        <end position="331"/>
    </location>
</feature>
<keyword evidence="8" id="KW-0902">Two-component regulatory system</keyword>
<keyword evidence="15" id="KW-1185">Reference proteome</keyword>
<feature type="transmembrane region" description="Helical" evidence="11">
    <location>
        <begin position="337"/>
        <end position="354"/>
    </location>
</feature>
<dbReference type="CDD" id="cd00082">
    <property type="entry name" value="HisKA"/>
    <property type="match status" value="1"/>
</dbReference>
<dbReference type="InterPro" id="IPR036097">
    <property type="entry name" value="HisK_dim/P_sf"/>
</dbReference>
<dbReference type="PROSITE" id="PS50110">
    <property type="entry name" value="RESPONSE_REGULATORY"/>
    <property type="match status" value="1"/>
</dbReference>
<dbReference type="InterPro" id="IPR003594">
    <property type="entry name" value="HATPase_dom"/>
</dbReference>
<dbReference type="SUPFAM" id="SSF47384">
    <property type="entry name" value="Homodimeric domain of signal transducing histidine kinase"/>
    <property type="match status" value="1"/>
</dbReference>
<dbReference type="Pfam" id="PF00072">
    <property type="entry name" value="Response_reg"/>
    <property type="match status" value="1"/>
</dbReference>
<dbReference type="InterPro" id="IPR008979">
    <property type="entry name" value="Galactose-bd-like_sf"/>
</dbReference>
<dbReference type="InterPro" id="IPR011623">
    <property type="entry name" value="7TMR_DISM_rcpt_extracell_dom1"/>
</dbReference>
<dbReference type="Pfam" id="PF06580">
    <property type="entry name" value="His_kinase"/>
    <property type="match status" value="1"/>
</dbReference>
<dbReference type="SUPFAM" id="SSF49785">
    <property type="entry name" value="Galactose-binding domain-like"/>
    <property type="match status" value="1"/>
</dbReference>
<evidence type="ECO:0000313" key="15">
    <source>
        <dbReference type="Proteomes" id="UP001580407"/>
    </source>
</evidence>
<dbReference type="SMART" id="SM00387">
    <property type="entry name" value="HATPase_c"/>
    <property type="match status" value="2"/>
</dbReference>
<feature type="transmembrane region" description="Helical" evidence="11">
    <location>
        <begin position="12"/>
        <end position="34"/>
    </location>
</feature>
<dbReference type="Pfam" id="PF00512">
    <property type="entry name" value="HisKA"/>
    <property type="match status" value="1"/>
</dbReference>
<keyword evidence="3 9" id="KW-0597">Phosphoprotein</keyword>
<evidence type="ECO:0000256" key="6">
    <source>
        <dbReference type="ARBA" id="ARBA00022777"/>
    </source>
</evidence>
<dbReference type="GO" id="GO:0005524">
    <property type="term" value="F:ATP binding"/>
    <property type="evidence" value="ECO:0007669"/>
    <property type="project" value="UniProtKB-KW"/>
</dbReference>
<feature type="region of interest" description="Disordered" evidence="10">
    <location>
        <begin position="690"/>
        <end position="714"/>
    </location>
</feature>
<dbReference type="InterPro" id="IPR003661">
    <property type="entry name" value="HisK_dim/P_dom"/>
</dbReference>
<comment type="catalytic activity">
    <reaction evidence="1">
        <text>ATP + protein L-histidine = ADP + protein N-phospho-L-histidine.</text>
        <dbReference type="EC" id="2.7.13.3"/>
    </reaction>
</comment>
<evidence type="ECO:0000256" key="8">
    <source>
        <dbReference type="ARBA" id="ARBA00023012"/>
    </source>
</evidence>
<feature type="transmembrane region" description="Helical" evidence="11">
    <location>
        <begin position="394"/>
        <end position="415"/>
    </location>
</feature>
<dbReference type="InterPro" id="IPR001789">
    <property type="entry name" value="Sig_transdc_resp-reg_receiver"/>
</dbReference>
<name>A0ABV5B6K2_9BACL</name>
<dbReference type="InterPro" id="IPR004358">
    <property type="entry name" value="Sig_transdc_His_kin-like_C"/>
</dbReference>
<dbReference type="PRINTS" id="PR00344">
    <property type="entry name" value="BCTRLSENSOR"/>
</dbReference>
<dbReference type="InterPro" id="IPR011006">
    <property type="entry name" value="CheY-like_superfamily"/>
</dbReference>
<feature type="modified residue" description="4-aspartylphosphate" evidence="9">
    <location>
        <position position="764"/>
    </location>
</feature>
<feature type="transmembrane region" description="Helical" evidence="11">
    <location>
        <begin position="243"/>
        <end position="260"/>
    </location>
</feature>
<dbReference type="InterPro" id="IPR010559">
    <property type="entry name" value="Sig_transdc_His_kin_internal"/>
</dbReference>
<dbReference type="PROSITE" id="PS50109">
    <property type="entry name" value="HIS_KIN"/>
    <property type="match status" value="2"/>
</dbReference>
<evidence type="ECO:0000256" key="11">
    <source>
        <dbReference type="SAM" id="Phobius"/>
    </source>
</evidence>
<keyword evidence="6" id="KW-0418">Kinase</keyword>
<keyword evidence="7 14" id="KW-0067">ATP-binding</keyword>
<evidence type="ECO:0000256" key="5">
    <source>
        <dbReference type="ARBA" id="ARBA00022741"/>
    </source>
</evidence>
<dbReference type="SMART" id="SM00448">
    <property type="entry name" value="REC"/>
    <property type="match status" value="1"/>
</dbReference>
<dbReference type="Gene3D" id="3.30.565.10">
    <property type="entry name" value="Histidine kinase-like ATPase, C-terminal domain"/>
    <property type="match status" value="2"/>
</dbReference>
<dbReference type="CDD" id="cd17574">
    <property type="entry name" value="REC_OmpR"/>
    <property type="match status" value="1"/>
</dbReference>
<keyword evidence="4" id="KW-0808">Transferase</keyword>
<feature type="domain" description="Response regulatory" evidence="13">
    <location>
        <begin position="715"/>
        <end position="831"/>
    </location>
</feature>
<evidence type="ECO:0000256" key="9">
    <source>
        <dbReference type="PROSITE-ProRule" id="PRU00169"/>
    </source>
</evidence>
<dbReference type="Gene3D" id="3.40.50.2300">
    <property type="match status" value="1"/>
</dbReference>
<proteinExistence type="predicted"/>
<dbReference type="SMART" id="SM00388">
    <property type="entry name" value="HisKA"/>
    <property type="match status" value="1"/>
</dbReference>
<feature type="transmembrane region" description="Helical" evidence="11">
    <location>
        <begin position="215"/>
        <end position="236"/>
    </location>
</feature>
<feature type="domain" description="Histidine kinase" evidence="12">
    <location>
        <begin position="441"/>
        <end position="659"/>
    </location>
</feature>
<dbReference type="RefSeq" id="WP_375525101.1">
    <property type="nucleotide sequence ID" value="NZ_JBHILM010000009.1"/>
</dbReference>
<dbReference type="InterPro" id="IPR005467">
    <property type="entry name" value="His_kinase_dom"/>
</dbReference>
<dbReference type="PANTHER" id="PTHR43047:SF72">
    <property type="entry name" value="OSMOSENSING HISTIDINE PROTEIN KINASE SLN1"/>
    <property type="match status" value="1"/>
</dbReference>
<accession>A0ABV5B6K2</accession>
<keyword evidence="11" id="KW-0812">Transmembrane</keyword>
<dbReference type="Gene3D" id="1.10.287.130">
    <property type="match status" value="1"/>
</dbReference>
<dbReference type="Pfam" id="PF02518">
    <property type="entry name" value="HATPase_c"/>
    <property type="match status" value="2"/>
</dbReference>
<comment type="caution">
    <text evidence="14">The sequence shown here is derived from an EMBL/GenBank/DDBJ whole genome shotgun (WGS) entry which is preliminary data.</text>
</comment>
<evidence type="ECO:0000259" key="12">
    <source>
        <dbReference type="PROSITE" id="PS50109"/>
    </source>
</evidence>
<dbReference type="PANTHER" id="PTHR43047">
    <property type="entry name" value="TWO-COMPONENT HISTIDINE PROTEIN KINASE"/>
    <property type="match status" value="1"/>
</dbReference>
<feature type="domain" description="Histidine kinase" evidence="12">
    <location>
        <begin position="852"/>
        <end position="1043"/>
    </location>
</feature>
<dbReference type="Gene3D" id="2.60.120.260">
    <property type="entry name" value="Galactose-binding domain-like"/>
    <property type="match status" value="1"/>
</dbReference>
<dbReference type="InterPro" id="IPR036890">
    <property type="entry name" value="HATPase_C_sf"/>
</dbReference>
<evidence type="ECO:0000256" key="3">
    <source>
        <dbReference type="ARBA" id="ARBA00022553"/>
    </source>
</evidence>
<feature type="transmembrane region" description="Helical" evidence="11">
    <location>
        <begin position="280"/>
        <end position="300"/>
    </location>
</feature>
<gene>
    <name evidence="14" type="ORF">ACE3NQ_10380</name>
</gene>
<reference evidence="14 15" key="1">
    <citation type="submission" date="2024-09" db="EMBL/GenBank/DDBJ databases">
        <authorList>
            <person name="Ruan L."/>
        </authorList>
    </citation>
    <scope>NUCLEOTIDE SEQUENCE [LARGE SCALE GENOMIC DNA]</scope>
    <source>
        <strain evidence="14 15">D33</strain>
    </source>
</reference>
<dbReference type="SUPFAM" id="SSF52172">
    <property type="entry name" value="CheY-like"/>
    <property type="match status" value="1"/>
</dbReference>
<dbReference type="EMBL" id="JBHILM010000009">
    <property type="protein sequence ID" value="MFB5681317.1"/>
    <property type="molecule type" value="Genomic_DNA"/>
</dbReference>
<evidence type="ECO:0000256" key="4">
    <source>
        <dbReference type="ARBA" id="ARBA00022679"/>
    </source>
</evidence>
<evidence type="ECO:0000256" key="1">
    <source>
        <dbReference type="ARBA" id="ARBA00000085"/>
    </source>
</evidence>
<keyword evidence="5" id="KW-0547">Nucleotide-binding</keyword>
<evidence type="ECO:0000256" key="2">
    <source>
        <dbReference type="ARBA" id="ARBA00012438"/>
    </source>
</evidence>
<evidence type="ECO:0000313" key="14">
    <source>
        <dbReference type="EMBL" id="MFB5681317.1"/>
    </source>
</evidence>
<protein>
    <recommendedName>
        <fullName evidence="2">histidine kinase</fullName>
        <ecNumber evidence="2">2.7.13.3</ecNumber>
    </recommendedName>
</protein>
<keyword evidence="11" id="KW-1133">Transmembrane helix</keyword>
<dbReference type="EC" id="2.7.13.3" evidence="2"/>
<organism evidence="14 15">
    <name type="scientific">Paenibacillus terreus</name>
    <dbReference type="NCBI Taxonomy" id="1387834"/>
    <lineage>
        <taxon>Bacteria</taxon>
        <taxon>Bacillati</taxon>
        <taxon>Bacillota</taxon>
        <taxon>Bacilli</taxon>
        <taxon>Bacillales</taxon>
        <taxon>Paenibacillaceae</taxon>
        <taxon>Paenibacillus</taxon>
    </lineage>
</organism>
<evidence type="ECO:0000259" key="13">
    <source>
        <dbReference type="PROSITE" id="PS50110"/>
    </source>
</evidence>
<evidence type="ECO:0000256" key="10">
    <source>
        <dbReference type="SAM" id="MobiDB-lite"/>
    </source>
</evidence>
<dbReference type="SUPFAM" id="SSF55874">
    <property type="entry name" value="ATPase domain of HSP90 chaperone/DNA topoisomerase II/histidine kinase"/>
    <property type="match status" value="2"/>
</dbReference>
<evidence type="ECO:0000256" key="7">
    <source>
        <dbReference type="ARBA" id="ARBA00022840"/>
    </source>
</evidence>
<dbReference type="Proteomes" id="UP001580407">
    <property type="component" value="Unassembled WGS sequence"/>
</dbReference>
<keyword evidence="11" id="KW-0472">Membrane</keyword>
<dbReference type="Pfam" id="PF07695">
    <property type="entry name" value="7TMR-DISM_7TM"/>
    <property type="match status" value="1"/>
</dbReference>